<dbReference type="EMBL" id="CANTUO010000001">
    <property type="protein sequence ID" value="CAI5757291.1"/>
    <property type="molecule type" value="Genomic_DNA"/>
</dbReference>
<keyword evidence="8" id="KW-0460">Magnesium</keyword>
<evidence type="ECO:0000256" key="9">
    <source>
        <dbReference type="ARBA" id="ARBA00040965"/>
    </source>
</evidence>
<dbReference type="PANTHER" id="PTHR11129">
    <property type="entry name" value="PROTEIN FARNESYLTRANSFERASE ALPHA SUBUNIT/RAB GERANYLGERANYL TRANSFERASE ALPHA SUBUNIT"/>
    <property type="match status" value="1"/>
</dbReference>
<evidence type="ECO:0000256" key="5">
    <source>
        <dbReference type="ARBA" id="ARBA00022602"/>
    </source>
</evidence>
<evidence type="ECO:0000256" key="12">
    <source>
        <dbReference type="ARBA" id="ARBA00043086"/>
    </source>
</evidence>
<comment type="cofactor">
    <cofactor evidence="1">
        <name>Mg(2+)</name>
        <dbReference type="ChEBI" id="CHEBI:18420"/>
    </cofactor>
</comment>
<evidence type="ECO:0000256" key="1">
    <source>
        <dbReference type="ARBA" id="ARBA00001946"/>
    </source>
</evidence>
<evidence type="ECO:0000256" key="2">
    <source>
        <dbReference type="ARBA" id="ARBA00006734"/>
    </source>
</evidence>
<comment type="caution">
    <text evidence="14">The sequence shown here is derived from an EMBL/GenBank/DDBJ whole genome shotgun (WGS) entry which is preliminary data.</text>
</comment>
<dbReference type="AlphaFoldDB" id="A0A9W4TUJ6"/>
<evidence type="ECO:0000256" key="10">
    <source>
        <dbReference type="ARBA" id="ARBA00041392"/>
    </source>
</evidence>
<evidence type="ECO:0000256" key="13">
    <source>
        <dbReference type="ARBA" id="ARBA00043219"/>
    </source>
</evidence>
<dbReference type="Gene3D" id="1.25.40.120">
    <property type="entry name" value="Protein prenylyltransferase"/>
    <property type="match status" value="1"/>
</dbReference>
<dbReference type="GO" id="GO:0005953">
    <property type="term" value="C:CAAX-protein geranylgeranyltransferase complex"/>
    <property type="evidence" value="ECO:0007669"/>
    <property type="project" value="TreeGrafter"/>
</dbReference>
<dbReference type="Proteomes" id="UP001152885">
    <property type="component" value="Unassembled WGS sequence"/>
</dbReference>
<dbReference type="PROSITE" id="PS51147">
    <property type="entry name" value="PFTA"/>
    <property type="match status" value="5"/>
</dbReference>
<dbReference type="InterPro" id="IPR002088">
    <property type="entry name" value="Prenyl_trans_a"/>
</dbReference>
<evidence type="ECO:0000256" key="7">
    <source>
        <dbReference type="ARBA" id="ARBA00022737"/>
    </source>
</evidence>
<sequence>MDFDYSDIVPVDLNTETPQLCQIIYSDEYKLIMGKLLSLMKQKEYSLRALNLTSLGIEQLASHYTTWIYRYDIINNLPNFDYYSELDWCEQIALDNEKNYQIWNYRQLIIEKIGFDNYDPIREYPIMEAMLDGDNKNHHVWSFRKWLVEKFNMFESEKEVEFVSNMIELDVKNNSAWCHRFFLRFNNEKNVKSEIEYVKEKIELCPQNASTWNYLIGIFEKFDLEITELKEFCFKFLNLDDDKVSSSFALETLAKIYIIEDDKESAIRMYTLLKEKYDPIRCNYWNFKISTIEN</sequence>
<evidence type="ECO:0000313" key="15">
    <source>
        <dbReference type="Proteomes" id="UP001152885"/>
    </source>
</evidence>
<dbReference type="EC" id="2.5.1.58" evidence="4"/>
<evidence type="ECO:0000256" key="11">
    <source>
        <dbReference type="ARBA" id="ARBA00042436"/>
    </source>
</evidence>
<dbReference type="PANTHER" id="PTHR11129:SF1">
    <property type="entry name" value="PROTEIN FARNESYLTRANSFERASE_GERANYLGERANYLTRANSFERASE TYPE-1 SUBUNIT ALPHA"/>
    <property type="match status" value="1"/>
</dbReference>
<protein>
    <recommendedName>
        <fullName evidence="9">Protein farnesyltransferase/geranylgeranyltransferase type-1 subunit alpha</fullName>
        <ecNumber evidence="4">2.5.1.58</ecNumber>
        <ecNumber evidence="3">2.5.1.59</ecNumber>
    </recommendedName>
    <alternativeName>
        <fullName evidence="12">CAAX farnesyltransferase subunit alpha</fullName>
    </alternativeName>
    <alternativeName>
        <fullName evidence="11">FTase-alpha</fullName>
    </alternativeName>
    <alternativeName>
        <fullName evidence="10">Ras proteins prenyltransferase subunit alpha</fullName>
    </alternativeName>
    <alternativeName>
        <fullName evidence="13">Type I protein geranyl-geranyltransferase subunit alpha</fullName>
    </alternativeName>
</protein>
<organism evidence="14 15">
    <name type="scientific">Candida verbasci</name>
    <dbReference type="NCBI Taxonomy" id="1227364"/>
    <lineage>
        <taxon>Eukaryota</taxon>
        <taxon>Fungi</taxon>
        <taxon>Dikarya</taxon>
        <taxon>Ascomycota</taxon>
        <taxon>Saccharomycotina</taxon>
        <taxon>Pichiomycetes</taxon>
        <taxon>Debaryomycetaceae</taxon>
        <taxon>Candida/Lodderomyces clade</taxon>
        <taxon>Candida</taxon>
    </lineage>
</organism>
<reference evidence="14" key="1">
    <citation type="submission" date="2022-12" db="EMBL/GenBank/DDBJ databases">
        <authorList>
            <person name="Brejova B."/>
        </authorList>
    </citation>
    <scope>NUCLEOTIDE SEQUENCE</scope>
</reference>
<dbReference type="GO" id="GO:0004660">
    <property type="term" value="F:protein farnesyltransferase activity"/>
    <property type="evidence" value="ECO:0007669"/>
    <property type="project" value="UniProtKB-EC"/>
</dbReference>
<comment type="similarity">
    <text evidence="2">Belongs to the protein prenyltransferase subunit alpha family.</text>
</comment>
<evidence type="ECO:0000256" key="4">
    <source>
        <dbReference type="ARBA" id="ARBA00012702"/>
    </source>
</evidence>
<dbReference type="SUPFAM" id="SSF48439">
    <property type="entry name" value="Protein prenylyltransferase"/>
    <property type="match status" value="1"/>
</dbReference>
<evidence type="ECO:0000313" key="14">
    <source>
        <dbReference type="EMBL" id="CAI5757291.1"/>
    </source>
</evidence>
<evidence type="ECO:0000256" key="3">
    <source>
        <dbReference type="ARBA" id="ARBA00012700"/>
    </source>
</evidence>
<keyword evidence="5" id="KW-0637">Prenyltransferase</keyword>
<evidence type="ECO:0000256" key="8">
    <source>
        <dbReference type="ARBA" id="ARBA00022842"/>
    </source>
</evidence>
<proteinExistence type="inferred from homology"/>
<name>A0A9W4TUJ6_9ASCO</name>
<dbReference type="GO" id="GO:0005965">
    <property type="term" value="C:protein farnesyltransferase complex"/>
    <property type="evidence" value="ECO:0007669"/>
    <property type="project" value="TreeGrafter"/>
</dbReference>
<evidence type="ECO:0000256" key="6">
    <source>
        <dbReference type="ARBA" id="ARBA00022679"/>
    </source>
</evidence>
<dbReference type="EC" id="2.5.1.59" evidence="3"/>
<accession>A0A9W4TUJ6</accession>
<dbReference type="Pfam" id="PF01239">
    <property type="entry name" value="PPTA"/>
    <property type="match status" value="4"/>
</dbReference>
<dbReference type="GO" id="GO:0004662">
    <property type="term" value="F:CAAX-protein geranylgeranyltransferase activity"/>
    <property type="evidence" value="ECO:0007669"/>
    <property type="project" value="UniProtKB-EC"/>
</dbReference>
<keyword evidence="6" id="KW-0808">Transferase</keyword>
<keyword evidence="15" id="KW-1185">Reference proteome</keyword>
<keyword evidence="7" id="KW-0677">Repeat</keyword>
<gene>
    <name evidence="14" type="ORF">CANVERA_P1808</name>
</gene>
<dbReference type="OrthoDB" id="272289at2759"/>